<protein>
    <recommendedName>
        <fullName evidence="4">SH3 domain-containing protein</fullName>
    </recommendedName>
</protein>
<evidence type="ECO:0000313" key="6">
    <source>
        <dbReference type="Proteomes" id="UP000521943"/>
    </source>
</evidence>
<evidence type="ECO:0000256" key="3">
    <source>
        <dbReference type="SAM" id="MobiDB-lite"/>
    </source>
</evidence>
<feature type="region of interest" description="Disordered" evidence="3">
    <location>
        <begin position="84"/>
        <end position="106"/>
    </location>
</feature>
<evidence type="ECO:0000313" key="5">
    <source>
        <dbReference type="EMBL" id="KAF6745150.1"/>
    </source>
</evidence>
<dbReference type="InterPro" id="IPR036028">
    <property type="entry name" value="SH3-like_dom_sf"/>
</dbReference>
<feature type="compositionally biased region" description="Low complexity" evidence="3">
    <location>
        <begin position="89"/>
        <end position="99"/>
    </location>
</feature>
<keyword evidence="1 2" id="KW-0728">SH3 domain</keyword>
<dbReference type="SUPFAM" id="SSF50044">
    <property type="entry name" value="SH3-domain"/>
    <property type="match status" value="1"/>
</dbReference>
<reference evidence="5 6" key="1">
    <citation type="submission" date="2020-07" db="EMBL/GenBank/DDBJ databases">
        <title>Comparative genomics of pyrophilous fungi reveals a link between fire events and developmental genes.</title>
        <authorList>
            <consortium name="DOE Joint Genome Institute"/>
            <person name="Steindorff A.S."/>
            <person name="Carver A."/>
            <person name="Calhoun S."/>
            <person name="Stillman K."/>
            <person name="Liu H."/>
            <person name="Lipzen A."/>
            <person name="Pangilinan J."/>
            <person name="Labutti K."/>
            <person name="Bruns T.D."/>
            <person name="Grigoriev I.V."/>
        </authorList>
    </citation>
    <scope>NUCLEOTIDE SEQUENCE [LARGE SCALE GENOMIC DNA]</scope>
    <source>
        <strain evidence="5 6">CBS 144469</strain>
    </source>
</reference>
<dbReference type="EMBL" id="JACGCI010000109">
    <property type="protein sequence ID" value="KAF6745150.1"/>
    <property type="molecule type" value="Genomic_DNA"/>
</dbReference>
<dbReference type="PROSITE" id="PS50002">
    <property type="entry name" value="SH3"/>
    <property type="match status" value="1"/>
</dbReference>
<proteinExistence type="predicted"/>
<comment type="caution">
    <text evidence="5">The sequence shown here is derived from an EMBL/GenBank/DDBJ whole genome shotgun (WGS) entry which is preliminary data.</text>
</comment>
<sequence>MEPSDLARWTRFAMKGGIGRCVAICDCVAENTDDLMFLKDDEIVVLLQVTDGVSEGVYLGYCEGVIGKFNSKNVRFTTKLKKPIMARRTSTASTSSLTSHAKSPTP</sequence>
<dbReference type="OrthoDB" id="159449at2759"/>
<evidence type="ECO:0000259" key="4">
    <source>
        <dbReference type="PROSITE" id="PS50002"/>
    </source>
</evidence>
<dbReference type="Pfam" id="PF07653">
    <property type="entry name" value="SH3_2"/>
    <property type="match status" value="1"/>
</dbReference>
<name>A0A8H6HEW0_9AGAR</name>
<organism evidence="5 6">
    <name type="scientific">Ephemerocybe angulata</name>
    <dbReference type="NCBI Taxonomy" id="980116"/>
    <lineage>
        <taxon>Eukaryota</taxon>
        <taxon>Fungi</taxon>
        <taxon>Dikarya</taxon>
        <taxon>Basidiomycota</taxon>
        <taxon>Agaricomycotina</taxon>
        <taxon>Agaricomycetes</taxon>
        <taxon>Agaricomycetidae</taxon>
        <taxon>Agaricales</taxon>
        <taxon>Agaricineae</taxon>
        <taxon>Psathyrellaceae</taxon>
        <taxon>Ephemerocybe</taxon>
    </lineage>
</organism>
<dbReference type="Proteomes" id="UP000521943">
    <property type="component" value="Unassembled WGS sequence"/>
</dbReference>
<gene>
    <name evidence="5" type="ORF">DFP72DRAFT_786696</name>
</gene>
<feature type="domain" description="SH3" evidence="4">
    <location>
        <begin position="16"/>
        <end position="79"/>
    </location>
</feature>
<accession>A0A8H6HEW0</accession>
<dbReference type="CDD" id="cd00174">
    <property type="entry name" value="SH3"/>
    <property type="match status" value="1"/>
</dbReference>
<keyword evidence="6" id="KW-1185">Reference proteome</keyword>
<dbReference type="InterPro" id="IPR001452">
    <property type="entry name" value="SH3_domain"/>
</dbReference>
<evidence type="ECO:0000256" key="1">
    <source>
        <dbReference type="ARBA" id="ARBA00022443"/>
    </source>
</evidence>
<feature type="non-terminal residue" evidence="5">
    <location>
        <position position="106"/>
    </location>
</feature>
<dbReference type="AlphaFoldDB" id="A0A8H6HEW0"/>
<dbReference type="Gene3D" id="2.30.30.40">
    <property type="entry name" value="SH3 Domains"/>
    <property type="match status" value="1"/>
</dbReference>
<evidence type="ECO:0000256" key="2">
    <source>
        <dbReference type="PROSITE-ProRule" id="PRU00192"/>
    </source>
</evidence>